<feature type="region of interest" description="Disordered" evidence="1">
    <location>
        <begin position="1"/>
        <end position="113"/>
    </location>
</feature>
<organism evidence="2 3">
    <name type="scientific">Ceratodon purpureus</name>
    <name type="common">Fire moss</name>
    <name type="synonym">Dicranum purpureum</name>
    <dbReference type="NCBI Taxonomy" id="3225"/>
    <lineage>
        <taxon>Eukaryota</taxon>
        <taxon>Viridiplantae</taxon>
        <taxon>Streptophyta</taxon>
        <taxon>Embryophyta</taxon>
        <taxon>Bryophyta</taxon>
        <taxon>Bryophytina</taxon>
        <taxon>Bryopsida</taxon>
        <taxon>Dicranidae</taxon>
        <taxon>Pseudoditrichales</taxon>
        <taxon>Ditrichaceae</taxon>
        <taxon>Ceratodon</taxon>
    </lineage>
</organism>
<evidence type="ECO:0000313" key="3">
    <source>
        <dbReference type="Proteomes" id="UP000822688"/>
    </source>
</evidence>
<reference evidence="2" key="1">
    <citation type="submission" date="2020-06" db="EMBL/GenBank/DDBJ databases">
        <title>WGS assembly of Ceratodon purpureus strain R40.</title>
        <authorList>
            <person name="Carey S.B."/>
            <person name="Jenkins J."/>
            <person name="Shu S."/>
            <person name="Lovell J.T."/>
            <person name="Sreedasyam A."/>
            <person name="Maumus F."/>
            <person name="Tiley G.P."/>
            <person name="Fernandez-Pozo N."/>
            <person name="Barry K."/>
            <person name="Chen C."/>
            <person name="Wang M."/>
            <person name="Lipzen A."/>
            <person name="Daum C."/>
            <person name="Saski C.A."/>
            <person name="Payton A.C."/>
            <person name="Mcbreen J.C."/>
            <person name="Conrad R.E."/>
            <person name="Kollar L.M."/>
            <person name="Olsson S."/>
            <person name="Huttunen S."/>
            <person name="Landis J.B."/>
            <person name="Wickett N.J."/>
            <person name="Johnson M.G."/>
            <person name="Rensing S.A."/>
            <person name="Grimwood J."/>
            <person name="Schmutz J."/>
            <person name="Mcdaniel S.F."/>
        </authorList>
    </citation>
    <scope>NUCLEOTIDE SEQUENCE</scope>
    <source>
        <strain evidence="2">R40</strain>
    </source>
</reference>
<evidence type="ECO:0000256" key="1">
    <source>
        <dbReference type="SAM" id="MobiDB-lite"/>
    </source>
</evidence>
<feature type="compositionally biased region" description="Pro residues" evidence="1">
    <location>
        <begin position="102"/>
        <end position="113"/>
    </location>
</feature>
<accession>A0A8T0IJ48</accession>
<keyword evidence="3" id="KW-1185">Reference proteome</keyword>
<feature type="compositionally biased region" description="Basic and acidic residues" evidence="1">
    <location>
        <begin position="45"/>
        <end position="57"/>
    </location>
</feature>
<evidence type="ECO:0000313" key="2">
    <source>
        <dbReference type="EMBL" id="KAG0582827.1"/>
    </source>
</evidence>
<sequence length="113" mass="12590">MPSRSTTEPHRENTEPKTLASPKQANKKRKSMDSTSTHCHNCHGSQEHQKTKQRGREEEEERTCGGATKPQKRFTGDEHTCELESSNTSITSSPCFLLQKPTPSPSPNPSEQA</sequence>
<dbReference type="AlphaFoldDB" id="A0A8T0IJ48"/>
<name>A0A8T0IJ48_CERPU</name>
<proteinExistence type="predicted"/>
<feature type="compositionally biased region" description="Polar residues" evidence="1">
    <location>
        <begin position="83"/>
        <end position="94"/>
    </location>
</feature>
<comment type="caution">
    <text evidence="2">The sequence shown here is derived from an EMBL/GenBank/DDBJ whole genome shotgun (WGS) entry which is preliminary data.</text>
</comment>
<dbReference type="Proteomes" id="UP000822688">
    <property type="component" value="Chromosome 3"/>
</dbReference>
<gene>
    <name evidence="2" type="ORF">KC19_3G089200</name>
</gene>
<protein>
    <submittedName>
        <fullName evidence="2">Uncharacterized protein</fullName>
    </submittedName>
</protein>
<dbReference type="EMBL" id="CM026423">
    <property type="protein sequence ID" value="KAG0582827.1"/>
    <property type="molecule type" value="Genomic_DNA"/>
</dbReference>